<accession>A0AAD7GP41</accession>
<feature type="non-terminal residue" evidence="1">
    <location>
        <position position="1"/>
    </location>
</feature>
<protein>
    <submittedName>
        <fullName evidence="1">Uncharacterized protein</fullName>
    </submittedName>
</protein>
<gene>
    <name evidence="1" type="ORF">B0H17DRAFT_1046980</name>
</gene>
<dbReference type="AlphaFoldDB" id="A0AAD7GP41"/>
<dbReference type="Proteomes" id="UP001221757">
    <property type="component" value="Unassembled WGS sequence"/>
</dbReference>
<name>A0AAD7GP41_MYCRO</name>
<proteinExistence type="predicted"/>
<organism evidence="1 2">
    <name type="scientific">Mycena rosella</name>
    <name type="common">Pink bonnet</name>
    <name type="synonym">Agaricus rosellus</name>
    <dbReference type="NCBI Taxonomy" id="1033263"/>
    <lineage>
        <taxon>Eukaryota</taxon>
        <taxon>Fungi</taxon>
        <taxon>Dikarya</taxon>
        <taxon>Basidiomycota</taxon>
        <taxon>Agaricomycotina</taxon>
        <taxon>Agaricomycetes</taxon>
        <taxon>Agaricomycetidae</taxon>
        <taxon>Agaricales</taxon>
        <taxon>Marasmiineae</taxon>
        <taxon>Mycenaceae</taxon>
        <taxon>Mycena</taxon>
    </lineage>
</organism>
<reference evidence="1" key="1">
    <citation type="submission" date="2023-03" db="EMBL/GenBank/DDBJ databases">
        <title>Massive genome expansion in bonnet fungi (Mycena s.s.) driven by repeated elements and novel gene families across ecological guilds.</title>
        <authorList>
            <consortium name="Lawrence Berkeley National Laboratory"/>
            <person name="Harder C.B."/>
            <person name="Miyauchi S."/>
            <person name="Viragh M."/>
            <person name="Kuo A."/>
            <person name="Thoen E."/>
            <person name="Andreopoulos B."/>
            <person name="Lu D."/>
            <person name="Skrede I."/>
            <person name="Drula E."/>
            <person name="Henrissat B."/>
            <person name="Morin E."/>
            <person name="Kohler A."/>
            <person name="Barry K."/>
            <person name="LaButti K."/>
            <person name="Morin E."/>
            <person name="Salamov A."/>
            <person name="Lipzen A."/>
            <person name="Mereny Z."/>
            <person name="Hegedus B."/>
            <person name="Baldrian P."/>
            <person name="Stursova M."/>
            <person name="Weitz H."/>
            <person name="Taylor A."/>
            <person name="Grigoriev I.V."/>
            <person name="Nagy L.G."/>
            <person name="Martin F."/>
            <person name="Kauserud H."/>
        </authorList>
    </citation>
    <scope>NUCLEOTIDE SEQUENCE</scope>
    <source>
        <strain evidence="1">CBHHK067</strain>
    </source>
</reference>
<sequence length="64" mass="7211">LHVSPHYLFYPQAITASHHPCRRLVQTQSALAHHSRPHPYPRPTTAHTHCSLYLQKLPSIPVGG</sequence>
<evidence type="ECO:0000313" key="2">
    <source>
        <dbReference type="Proteomes" id="UP001221757"/>
    </source>
</evidence>
<keyword evidence="2" id="KW-1185">Reference proteome</keyword>
<feature type="non-terminal residue" evidence="1">
    <location>
        <position position="64"/>
    </location>
</feature>
<dbReference type="EMBL" id="JARKIE010000020">
    <property type="protein sequence ID" value="KAJ7700325.1"/>
    <property type="molecule type" value="Genomic_DNA"/>
</dbReference>
<comment type="caution">
    <text evidence="1">The sequence shown here is derived from an EMBL/GenBank/DDBJ whole genome shotgun (WGS) entry which is preliminary data.</text>
</comment>
<evidence type="ECO:0000313" key="1">
    <source>
        <dbReference type="EMBL" id="KAJ7700325.1"/>
    </source>
</evidence>